<accession>A0A418Y1Q5</accession>
<evidence type="ECO:0000313" key="2">
    <source>
        <dbReference type="EMBL" id="RJG19478.1"/>
    </source>
</evidence>
<dbReference type="Proteomes" id="UP000283734">
    <property type="component" value="Unassembled WGS sequence"/>
</dbReference>
<evidence type="ECO:0000256" key="1">
    <source>
        <dbReference type="SAM" id="SignalP"/>
    </source>
</evidence>
<sequence length="343" mass="37838">MKTLALTGLLAATLLSSPVHAFQQITHKRIAIDAVNYMKANPQSTEFNRLKAWVNAAGYSMDQFAEVIGQGAYDVDDFQDTYLCGAVTGDCVYAPVFNAGASLVNYTSYWHFQNHTRGSDVHGNDFGGYNYDLLTVWGDIDNLAAAWLVGDYMDDGNGGMTGWCFWSCADDSEYNTYGVTEANYRQGSYSSKSMYDDFEEMPFQPIDNLGQYWYSQFLATPTAQTLGFVMHTTDLLQPHHVWTTSALNHSGWESWVADYYDSENLNNSALVDQAMMDYTPLSTSSNDIRPLLTQGGALAYGNGGIVLSSTDHGDRVQVAQVVIPHAIAMVVHLLNHAAVKVNP</sequence>
<reference evidence="2 3" key="1">
    <citation type="submission" date="2018-09" db="EMBL/GenBank/DDBJ databases">
        <title>Alcanivorax profundi sp. nov., isolated from 1000 m-depth seawater of the Mariana Trench.</title>
        <authorList>
            <person name="Liu J."/>
        </authorList>
    </citation>
    <scope>NUCLEOTIDE SEQUENCE [LARGE SCALE GENOMIC DNA]</scope>
    <source>
        <strain evidence="2 3">MTEO17</strain>
    </source>
</reference>
<comment type="caution">
    <text evidence="2">The sequence shown here is derived from an EMBL/GenBank/DDBJ whole genome shotgun (WGS) entry which is preliminary data.</text>
</comment>
<dbReference type="OrthoDB" id="8700905at2"/>
<protein>
    <submittedName>
        <fullName evidence="2">Phospholipase</fullName>
    </submittedName>
</protein>
<keyword evidence="3" id="KW-1185">Reference proteome</keyword>
<keyword evidence="1" id="KW-0732">Signal</keyword>
<dbReference type="RefSeq" id="WP_119917348.1">
    <property type="nucleotide sequence ID" value="NZ_QYYA01000001.1"/>
</dbReference>
<dbReference type="GO" id="GO:0016788">
    <property type="term" value="F:hydrolase activity, acting on ester bonds"/>
    <property type="evidence" value="ECO:0007669"/>
    <property type="project" value="InterPro"/>
</dbReference>
<feature type="signal peptide" evidence="1">
    <location>
        <begin position="1"/>
        <end position="21"/>
    </location>
</feature>
<dbReference type="InterPro" id="IPR008947">
    <property type="entry name" value="PLipase_C/P1_nuclease_dom_sf"/>
</dbReference>
<dbReference type="SUPFAM" id="SSF48537">
    <property type="entry name" value="Phospholipase C/P1 nuclease"/>
    <property type="match status" value="1"/>
</dbReference>
<dbReference type="EMBL" id="QYYA01000001">
    <property type="protein sequence ID" value="RJG19478.1"/>
    <property type="molecule type" value="Genomic_DNA"/>
</dbReference>
<dbReference type="AlphaFoldDB" id="A0A418Y1Q5"/>
<evidence type="ECO:0000313" key="3">
    <source>
        <dbReference type="Proteomes" id="UP000283734"/>
    </source>
</evidence>
<dbReference type="Gene3D" id="1.10.575.10">
    <property type="entry name" value="P1 Nuclease"/>
    <property type="match status" value="1"/>
</dbReference>
<gene>
    <name evidence="2" type="ORF">D4A39_01010</name>
</gene>
<proteinExistence type="predicted"/>
<organism evidence="2 3">
    <name type="scientific">Alcanivorax profundi</name>
    <dbReference type="NCBI Taxonomy" id="2338368"/>
    <lineage>
        <taxon>Bacteria</taxon>
        <taxon>Pseudomonadati</taxon>
        <taxon>Pseudomonadota</taxon>
        <taxon>Gammaproteobacteria</taxon>
        <taxon>Oceanospirillales</taxon>
        <taxon>Alcanivoracaceae</taxon>
        <taxon>Alcanivorax</taxon>
    </lineage>
</organism>
<feature type="chain" id="PRO_5019034105" evidence="1">
    <location>
        <begin position="22"/>
        <end position="343"/>
    </location>
</feature>
<name>A0A418Y1Q5_9GAMM</name>